<reference evidence="4" key="2">
    <citation type="submission" date="2023-07" db="EMBL/GenBank/DDBJ databases">
        <title>Myceligenerans salitolerans sp. nov., a halotolerant actinomycete isolated from a salt lake in Xinjiang, China.</title>
        <authorList>
            <person name="Guan T."/>
        </authorList>
    </citation>
    <scope>NUCLEOTIDE SEQUENCE [LARGE SCALE GENOMIC DNA]</scope>
    <source>
        <strain evidence="4">XHU 5031</strain>
    </source>
</reference>
<keyword evidence="4" id="KW-1185">Reference proteome</keyword>
<evidence type="ECO:0000256" key="1">
    <source>
        <dbReference type="ARBA" id="ARBA00007529"/>
    </source>
</evidence>
<organism evidence="3 4">
    <name type="scientific">Myceligenerans salitolerans</name>
    <dbReference type="NCBI Taxonomy" id="1230528"/>
    <lineage>
        <taxon>Bacteria</taxon>
        <taxon>Bacillati</taxon>
        <taxon>Actinomycetota</taxon>
        <taxon>Actinomycetes</taxon>
        <taxon>Micrococcales</taxon>
        <taxon>Promicromonosporaceae</taxon>
        <taxon>Myceligenerans</taxon>
    </lineage>
</organism>
<evidence type="ECO:0000313" key="4">
    <source>
        <dbReference type="Proteomes" id="UP000664617"/>
    </source>
</evidence>
<dbReference type="InterPro" id="IPR008794">
    <property type="entry name" value="Pro_racemase_fam"/>
</dbReference>
<accession>A0ABS3IC43</accession>
<dbReference type="EMBL" id="JAFMPK010000047">
    <property type="protein sequence ID" value="MBO0610186.1"/>
    <property type="molecule type" value="Genomic_DNA"/>
</dbReference>
<dbReference type="Proteomes" id="UP000664617">
    <property type="component" value="Unassembled WGS sequence"/>
</dbReference>
<gene>
    <name evidence="3" type="ORF">J0911_14220</name>
</gene>
<dbReference type="Pfam" id="PF05544">
    <property type="entry name" value="Pro_racemase"/>
    <property type="match status" value="1"/>
</dbReference>
<feature type="region of interest" description="Disordered" evidence="2">
    <location>
        <begin position="352"/>
        <end position="377"/>
    </location>
</feature>
<evidence type="ECO:0000313" key="3">
    <source>
        <dbReference type="EMBL" id="MBO0610186.1"/>
    </source>
</evidence>
<sequence>MRHRERTLELLDTQSGGDVSRIVVAGVGPLPGDTVLAKARYLQSDGDGLRRLLLSEPYGDPAMSVDLIVEPSHPEAQAGYIIMEAMGYPLYSGSNTICTATALLQSGRIPMREGLQSVVLESPAGLARISARVLDGRVVSITTQGEPAYVAAEGLAVEVPHYGEVRFDLVWSGAYYAMIDAARHGFTLAAAEQIALTAFGDAFVRAARPGLLQEHPELGDVGPLPFAHFMGPVREAGGTADGHVRYESPSATYVHPGVLCRSPTGTGTSARLALMARRGEIREGDELETISPRGSRFIGTVRENAQVGDYPALHSTITGSARLMAHSHITVDLDDPLVDDSDLEHVLSPLDAGNVAHDGEAPPGDARAHGWPRHVIR</sequence>
<dbReference type="RefSeq" id="WP_207276113.1">
    <property type="nucleotide sequence ID" value="NZ_JAFMPK010000047.1"/>
</dbReference>
<dbReference type="PANTHER" id="PTHR33442">
    <property type="entry name" value="TRANS-3-HYDROXY-L-PROLINE DEHYDRATASE"/>
    <property type="match status" value="1"/>
</dbReference>
<reference evidence="3 4" key="1">
    <citation type="submission" date="2021-03" db="EMBL/GenBank/DDBJ databases">
        <authorList>
            <person name="Xin L."/>
        </authorList>
    </citation>
    <scope>NUCLEOTIDE SEQUENCE [LARGE SCALE GENOMIC DNA]</scope>
    <source>
        <strain evidence="3 4">XHU 5031</strain>
    </source>
</reference>
<dbReference type="Gene3D" id="3.10.310.10">
    <property type="entry name" value="Diaminopimelate Epimerase, Chain A, domain 1"/>
    <property type="match status" value="2"/>
</dbReference>
<dbReference type="SUPFAM" id="SSF54506">
    <property type="entry name" value="Diaminopimelate epimerase-like"/>
    <property type="match status" value="1"/>
</dbReference>
<proteinExistence type="inferred from homology"/>
<comment type="similarity">
    <text evidence="1">Belongs to the proline racemase family.</text>
</comment>
<dbReference type="PIRSF" id="PIRSF029792">
    <property type="entry name" value="Pro_racemase"/>
    <property type="match status" value="1"/>
</dbReference>
<evidence type="ECO:0000256" key="2">
    <source>
        <dbReference type="SAM" id="MobiDB-lite"/>
    </source>
</evidence>
<name>A0ABS3IC43_9MICO</name>
<dbReference type="SFLD" id="SFLDS00028">
    <property type="entry name" value="Proline_Racemase"/>
    <property type="match status" value="1"/>
</dbReference>
<comment type="caution">
    <text evidence="3">The sequence shown here is derived from an EMBL/GenBank/DDBJ whole genome shotgun (WGS) entry which is preliminary data.</text>
</comment>
<dbReference type="PANTHER" id="PTHR33442:SF5">
    <property type="entry name" value="BIFUNCTIONAL TRANS-3-HYDROXY-L-PROLINE DEHYDRATASE_2-EPIMERASE"/>
    <property type="match status" value="1"/>
</dbReference>
<protein>
    <submittedName>
        <fullName evidence="3">Proline racemase family protein</fullName>
    </submittedName>
</protein>